<protein>
    <submittedName>
        <fullName evidence="2">Uncharacterized protein</fullName>
    </submittedName>
</protein>
<evidence type="ECO:0000313" key="3">
    <source>
        <dbReference type="Proteomes" id="UP000886520"/>
    </source>
</evidence>
<proteinExistence type="predicted"/>
<sequence>ALIFLRVLYYTLLASPALCSCSNSSRRVVNLAKPTYEYKNTGLQFIFGHTVAADR</sequence>
<feature type="signal peptide" evidence="1">
    <location>
        <begin position="1"/>
        <end position="19"/>
    </location>
</feature>
<keyword evidence="3" id="KW-1185">Reference proteome</keyword>
<accession>A0A9D4ZDQ0</accession>
<gene>
    <name evidence="2" type="ORF">GOP47_0013944</name>
</gene>
<keyword evidence="1" id="KW-0732">Signal</keyword>
<organism evidence="2 3">
    <name type="scientific">Adiantum capillus-veneris</name>
    <name type="common">Maidenhair fern</name>
    <dbReference type="NCBI Taxonomy" id="13818"/>
    <lineage>
        <taxon>Eukaryota</taxon>
        <taxon>Viridiplantae</taxon>
        <taxon>Streptophyta</taxon>
        <taxon>Embryophyta</taxon>
        <taxon>Tracheophyta</taxon>
        <taxon>Polypodiopsida</taxon>
        <taxon>Polypodiidae</taxon>
        <taxon>Polypodiales</taxon>
        <taxon>Pteridineae</taxon>
        <taxon>Pteridaceae</taxon>
        <taxon>Vittarioideae</taxon>
        <taxon>Adiantum</taxon>
    </lineage>
</organism>
<feature type="non-terminal residue" evidence="2">
    <location>
        <position position="1"/>
    </location>
</feature>
<dbReference type="Proteomes" id="UP000886520">
    <property type="component" value="Chromosome 13"/>
</dbReference>
<comment type="caution">
    <text evidence="2">The sequence shown here is derived from an EMBL/GenBank/DDBJ whole genome shotgun (WGS) entry which is preliminary data.</text>
</comment>
<dbReference type="AlphaFoldDB" id="A0A9D4ZDQ0"/>
<dbReference type="EMBL" id="JABFUD020000013">
    <property type="protein sequence ID" value="KAI5071693.1"/>
    <property type="molecule type" value="Genomic_DNA"/>
</dbReference>
<evidence type="ECO:0000313" key="2">
    <source>
        <dbReference type="EMBL" id="KAI5071693.1"/>
    </source>
</evidence>
<evidence type="ECO:0000256" key="1">
    <source>
        <dbReference type="SAM" id="SignalP"/>
    </source>
</evidence>
<reference evidence="2" key="1">
    <citation type="submission" date="2021-01" db="EMBL/GenBank/DDBJ databases">
        <title>Adiantum capillus-veneris genome.</title>
        <authorList>
            <person name="Fang Y."/>
            <person name="Liao Q."/>
        </authorList>
    </citation>
    <scope>NUCLEOTIDE SEQUENCE</scope>
    <source>
        <strain evidence="2">H3</strain>
        <tissue evidence="2">Leaf</tissue>
    </source>
</reference>
<feature type="chain" id="PRO_5038844645" evidence="1">
    <location>
        <begin position="20"/>
        <end position="55"/>
    </location>
</feature>
<name>A0A9D4ZDQ0_ADICA</name>